<feature type="domain" description="Immunoglobulin V-set" evidence="4">
    <location>
        <begin position="74"/>
        <end position="126"/>
    </location>
</feature>
<protein>
    <submittedName>
        <fullName evidence="5">Signal regulatory protein beta 1</fullName>
    </submittedName>
</protein>
<evidence type="ECO:0000259" key="4">
    <source>
        <dbReference type="Pfam" id="PF07686"/>
    </source>
</evidence>
<feature type="compositionally biased region" description="Low complexity" evidence="3">
    <location>
        <begin position="118"/>
        <end position="140"/>
    </location>
</feature>
<evidence type="ECO:0000313" key="5">
    <source>
        <dbReference type="EMBL" id="KAG6921256.1"/>
    </source>
</evidence>
<reference evidence="5 6" key="1">
    <citation type="journal article" date="2020" name="G3 (Bethesda)">
        <title>Draft Genome of the Common Snapping Turtle, Chelydra serpentina, a Model for Phenotypic Plasticity in Reptiles.</title>
        <authorList>
            <person name="Das D."/>
            <person name="Singh S.K."/>
            <person name="Bierstedt J."/>
            <person name="Erickson A."/>
            <person name="Galli G.L.J."/>
            <person name="Crossley D.A. 2nd"/>
            <person name="Rhen T."/>
        </authorList>
    </citation>
    <scope>NUCLEOTIDE SEQUENCE [LARGE SCALE GENOMIC DNA]</scope>
    <source>
        <strain evidence="5">KW</strain>
    </source>
</reference>
<evidence type="ECO:0000256" key="1">
    <source>
        <dbReference type="ARBA" id="ARBA00023157"/>
    </source>
</evidence>
<organism evidence="5 6">
    <name type="scientific">Chelydra serpentina</name>
    <name type="common">Snapping turtle</name>
    <name type="synonym">Testudo serpentina</name>
    <dbReference type="NCBI Taxonomy" id="8475"/>
    <lineage>
        <taxon>Eukaryota</taxon>
        <taxon>Metazoa</taxon>
        <taxon>Chordata</taxon>
        <taxon>Craniata</taxon>
        <taxon>Vertebrata</taxon>
        <taxon>Euteleostomi</taxon>
        <taxon>Archelosauria</taxon>
        <taxon>Testudinata</taxon>
        <taxon>Testudines</taxon>
        <taxon>Cryptodira</taxon>
        <taxon>Durocryptodira</taxon>
        <taxon>Americhelydia</taxon>
        <taxon>Chelydroidea</taxon>
        <taxon>Chelydridae</taxon>
        <taxon>Chelydra</taxon>
    </lineage>
</organism>
<dbReference type="OrthoDB" id="6370831at2759"/>
<keyword evidence="1" id="KW-1015">Disulfide bond</keyword>
<proteinExistence type="predicted"/>
<dbReference type="Pfam" id="PF07686">
    <property type="entry name" value="V-set"/>
    <property type="match status" value="1"/>
</dbReference>
<sequence length="163" mass="16814">MPGAAASPGSPWGRSPGVPGLPAAAAPGRVGVSGRDSHSDLLCDWARSGRTREVVQGLGQWPQLVYAETGSFPRVTRAVNGSNTDYTIRIRDTRPEDAGIYRCVKFRRGSGADEEFRSGAGTAVSVSASPSAPSVSGPPSRAEPGPPVTFTCTSGGFSPRDIA</sequence>
<comment type="caution">
    <text evidence="5">The sequence shown here is derived from an EMBL/GenBank/DDBJ whole genome shotgun (WGS) entry which is preliminary data.</text>
</comment>
<keyword evidence="2" id="KW-0325">Glycoprotein</keyword>
<dbReference type="Gene3D" id="2.60.40.10">
    <property type="entry name" value="Immunoglobulins"/>
    <property type="match status" value="1"/>
</dbReference>
<accession>A0A8T1RWX9</accession>
<dbReference type="SUPFAM" id="SSF48726">
    <property type="entry name" value="Immunoglobulin"/>
    <property type="match status" value="2"/>
</dbReference>
<evidence type="ECO:0000256" key="2">
    <source>
        <dbReference type="ARBA" id="ARBA00023180"/>
    </source>
</evidence>
<keyword evidence="6" id="KW-1185">Reference proteome</keyword>
<dbReference type="PANTHER" id="PTHR19971">
    <property type="entry name" value="SIGNAL-REGULATORY PROTEIN BETA"/>
    <property type="match status" value="1"/>
</dbReference>
<name>A0A8T1RWX9_CHESE</name>
<dbReference type="InterPro" id="IPR013783">
    <property type="entry name" value="Ig-like_fold"/>
</dbReference>
<dbReference type="InterPro" id="IPR013106">
    <property type="entry name" value="Ig_V-set"/>
</dbReference>
<dbReference type="EMBL" id="JAHGAV010002360">
    <property type="protein sequence ID" value="KAG6921256.1"/>
    <property type="molecule type" value="Genomic_DNA"/>
</dbReference>
<evidence type="ECO:0000256" key="3">
    <source>
        <dbReference type="SAM" id="MobiDB-lite"/>
    </source>
</evidence>
<dbReference type="Proteomes" id="UP000765507">
    <property type="component" value="Unassembled WGS sequence"/>
</dbReference>
<dbReference type="InterPro" id="IPR051755">
    <property type="entry name" value="Ig-like_CS_Receptor"/>
</dbReference>
<gene>
    <name evidence="5" type="ORF">G0U57_008999</name>
</gene>
<feature type="region of interest" description="Disordered" evidence="3">
    <location>
        <begin position="114"/>
        <end position="163"/>
    </location>
</feature>
<dbReference type="InterPro" id="IPR036179">
    <property type="entry name" value="Ig-like_dom_sf"/>
</dbReference>
<dbReference type="AlphaFoldDB" id="A0A8T1RWX9"/>
<feature type="compositionally biased region" description="Low complexity" evidence="3">
    <location>
        <begin position="16"/>
        <end position="32"/>
    </location>
</feature>
<evidence type="ECO:0000313" key="6">
    <source>
        <dbReference type="Proteomes" id="UP000765507"/>
    </source>
</evidence>
<feature type="non-terminal residue" evidence="5">
    <location>
        <position position="1"/>
    </location>
</feature>
<feature type="region of interest" description="Disordered" evidence="3">
    <location>
        <begin position="1"/>
        <end position="37"/>
    </location>
</feature>